<dbReference type="EMBL" id="HBUF01659326">
    <property type="protein sequence ID" value="CAG6788343.1"/>
    <property type="molecule type" value="Transcribed_RNA"/>
</dbReference>
<sequence length="202" mass="23419">MSTDDYQSYLQLYWKNILLGVILMGLLLFCCFYYCIGGRAKSSNHTDLFLINPSCTNSNMSSNSNGKSKKKDKLKSSSSSGFVVRGKPLVNTDDSDSSGSDEKCNKGYESYGHYRKGNNRDNNNRNREDYNRNREDNNRNREEEQCLLKPKCEEPHSYTDQRQYKKPKKHCDIYSYKGTYIKACVSQMKKKTTFLLNLKTDH</sequence>
<feature type="region of interest" description="Disordered" evidence="1">
    <location>
        <begin position="58"/>
        <end position="142"/>
    </location>
</feature>
<reference evidence="3" key="1">
    <citation type="submission" date="2021-05" db="EMBL/GenBank/DDBJ databases">
        <authorList>
            <person name="Alioto T."/>
            <person name="Alioto T."/>
            <person name="Gomez Garrido J."/>
        </authorList>
    </citation>
    <scope>NUCLEOTIDE SEQUENCE</scope>
</reference>
<organism evidence="3">
    <name type="scientific">Cacopsylla melanoneura</name>
    <dbReference type="NCBI Taxonomy" id="428564"/>
    <lineage>
        <taxon>Eukaryota</taxon>
        <taxon>Metazoa</taxon>
        <taxon>Ecdysozoa</taxon>
        <taxon>Arthropoda</taxon>
        <taxon>Hexapoda</taxon>
        <taxon>Insecta</taxon>
        <taxon>Pterygota</taxon>
        <taxon>Neoptera</taxon>
        <taxon>Paraneoptera</taxon>
        <taxon>Hemiptera</taxon>
        <taxon>Sternorrhyncha</taxon>
        <taxon>Psylloidea</taxon>
        <taxon>Psyllidae</taxon>
        <taxon>Psyllinae</taxon>
        <taxon>Cacopsylla</taxon>
    </lineage>
</organism>
<evidence type="ECO:0000313" key="3">
    <source>
        <dbReference type="EMBL" id="CAG6788343.1"/>
    </source>
</evidence>
<protein>
    <submittedName>
        <fullName evidence="3">Uncharacterized protein</fullName>
    </submittedName>
</protein>
<feature type="transmembrane region" description="Helical" evidence="2">
    <location>
        <begin position="12"/>
        <end position="36"/>
    </location>
</feature>
<accession>A0A8D9BNB5</accession>
<keyword evidence="2" id="KW-0812">Transmembrane</keyword>
<evidence type="ECO:0000256" key="1">
    <source>
        <dbReference type="SAM" id="MobiDB-lite"/>
    </source>
</evidence>
<keyword evidence="2" id="KW-0472">Membrane</keyword>
<name>A0A8D9BNB5_9HEMI</name>
<feature type="compositionally biased region" description="Basic and acidic residues" evidence="1">
    <location>
        <begin position="118"/>
        <end position="142"/>
    </location>
</feature>
<dbReference type="AlphaFoldDB" id="A0A8D9BNB5"/>
<proteinExistence type="predicted"/>
<evidence type="ECO:0000256" key="2">
    <source>
        <dbReference type="SAM" id="Phobius"/>
    </source>
</evidence>
<keyword evidence="2" id="KW-1133">Transmembrane helix</keyword>